<dbReference type="EC" id="2.7.7.102" evidence="6"/>
<feature type="region of interest" description="Disordered" evidence="8">
    <location>
        <begin position="221"/>
        <end position="291"/>
    </location>
</feature>
<keyword evidence="10" id="KW-1185">Reference proteome</keyword>
<sequence>MSTVPPLSILRERKLKQKLWLEKVKKLEEKEIWLKEHPLIPEYKPRLSEPSPFWLVFFRQKQAFECTTAHPQDVHTFAFEPENLQTSAGKGLRKYLVTSYSQLWHTVKSLAHSDHHGSFYEIIPEGAACKLYFDLEFRRDLNPYADGGAMVQTLIKFVCFELQKFYNIHCSESHVINLDASTVSKFSCHLIFNIPGAIFKDNVHAGNFVRYLCRRIKSYCSTPEQSSNDRSTSKEAETRDLHVSDDNGSPHSDNQEPPTKKSRCETSDERSNHGNRMTRQPCHEASDPGEFSEEDKLTTLYINVPDGGRELFIDTAVYTRNRNFRLYKCVKLGKSNPLLVAADNRYQTKMNSKKKPVRPGGEEYQLFLDSVITHVKFAPYTRVLTCEGKEGSAKRQVQYDSSTTSRREERAETTEGYQTSPFPEIDSYIRVYCISKGGMAGEIRRWTYFSEAQLLVYDVVKNRWCENIGRQHKSNNIMILVDLRRGVYYQKCHDPTCRAQGYKSDDHLVPPEHLPSFTDWDEDELINVSLRVEEDARSNEMNQNSFCSDFDSFHDDGADEELIKLGESYDAPEMSDDGRSVHRTGNDEKGRGSTPRRKSGGEELIQLAKSIDDDDDCASGGSVGRKGEVEEEKRTSGKGEDGWEDHITDDELMRSFQE</sequence>
<dbReference type="GO" id="GO:0003899">
    <property type="term" value="F:DNA-directed RNA polymerase activity"/>
    <property type="evidence" value="ECO:0000318"/>
    <property type="project" value="GO_Central"/>
</dbReference>
<dbReference type="GO" id="GO:0042276">
    <property type="term" value="P:error-prone translesion synthesis"/>
    <property type="evidence" value="ECO:0007669"/>
    <property type="project" value="InterPro"/>
</dbReference>
<dbReference type="OrthoDB" id="5988181at2759"/>
<dbReference type="InParanoid" id="A0A7M7NGN8"/>
<dbReference type="Proteomes" id="UP000007110">
    <property type="component" value="Unassembled WGS sequence"/>
</dbReference>
<dbReference type="Pfam" id="PF03121">
    <property type="entry name" value="Herpes_UL52"/>
    <property type="match status" value="1"/>
</dbReference>
<feature type="compositionally biased region" description="Basic and acidic residues" evidence="8">
    <location>
        <begin position="625"/>
        <end position="658"/>
    </location>
</feature>
<keyword evidence="3" id="KW-0239">DNA-directed DNA polymerase</keyword>
<organism evidence="9 10">
    <name type="scientific">Strongylocentrotus purpuratus</name>
    <name type="common">Purple sea urchin</name>
    <dbReference type="NCBI Taxonomy" id="7668"/>
    <lineage>
        <taxon>Eukaryota</taxon>
        <taxon>Metazoa</taxon>
        <taxon>Echinodermata</taxon>
        <taxon>Eleutherozoa</taxon>
        <taxon>Echinozoa</taxon>
        <taxon>Echinoidea</taxon>
        <taxon>Euechinoidea</taxon>
        <taxon>Echinacea</taxon>
        <taxon>Camarodonta</taxon>
        <taxon>Echinidea</taxon>
        <taxon>Strongylocentrotidae</taxon>
        <taxon>Strongylocentrotus</taxon>
    </lineage>
</organism>
<dbReference type="GO" id="GO:0009411">
    <property type="term" value="P:response to UV"/>
    <property type="evidence" value="ECO:0000318"/>
    <property type="project" value="GO_Central"/>
</dbReference>
<name>A0A7M7NGN8_STRPU</name>
<feature type="compositionally biased region" description="Basic and acidic residues" evidence="8">
    <location>
        <begin position="258"/>
        <end position="272"/>
    </location>
</feature>
<feature type="region of interest" description="Disordered" evidence="8">
    <location>
        <begin position="395"/>
        <end position="419"/>
    </location>
</feature>
<dbReference type="PANTHER" id="PTHR31399">
    <property type="entry name" value="DNA-DIRECTED PRIMASE / POLYMERASE PROTEIN"/>
    <property type="match status" value="1"/>
</dbReference>
<dbReference type="GO" id="GO:0003887">
    <property type="term" value="F:DNA-directed DNA polymerase activity"/>
    <property type="evidence" value="ECO:0000318"/>
    <property type="project" value="GO_Central"/>
</dbReference>
<evidence type="ECO:0000256" key="2">
    <source>
        <dbReference type="ARBA" id="ARBA00012417"/>
    </source>
</evidence>
<dbReference type="InterPro" id="IPR044917">
    <property type="entry name" value="PRIMPOL"/>
</dbReference>
<keyword evidence="3" id="KW-0808">Transferase</keyword>
<feature type="compositionally biased region" description="Basic and acidic residues" evidence="8">
    <location>
        <begin position="576"/>
        <end position="591"/>
    </location>
</feature>
<feature type="compositionally biased region" description="Polar residues" evidence="8">
    <location>
        <begin position="246"/>
        <end position="257"/>
    </location>
</feature>
<reference evidence="9" key="2">
    <citation type="submission" date="2021-01" db="UniProtKB">
        <authorList>
            <consortium name="EnsemblMetazoa"/>
        </authorList>
    </citation>
    <scope>IDENTIFICATION</scope>
</reference>
<dbReference type="GO" id="GO:0031297">
    <property type="term" value="P:replication fork processing"/>
    <property type="evidence" value="ECO:0000318"/>
    <property type="project" value="GO_Central"/>
</dbReference>
<dbReference type="CTD" id="201973"/>
<keyword evidence="3" id="KW-0548">Nucleotidyltransferase</keyword>
<evidence type="ECO:0000256" key="8">
    <source>
        <dbReference type="SAM" id="MobiDB-lite"/>
    </source>
</evidence>
<dbReference type="GeneID" id="753259"/>
<dbReference type="EC" id="2.7.7.7" evidence="2"/>
<evidence type="ECO:0000256" key="5">
    <source>
        <dbReference type="ARBA" id="ARBA00044677"/>
    </source>
</evidence>
<dbReference type="GO" id="GO:0005759">
    <property type="term" value="C:mitochondrial matrix"/>
    <property type="evidence" value="ECO:0000318"/>
    <property type="project" value="GO_Central"/>
</dbReference>
<dbReference type="AlphaFoldDB" id="A0A7M7NGN8"/>
<dbReference type="GO" id="GO:0019985">
    <property type="term" value="P:translesion synthesis"/>
    <property type="evidence" value="ECO:0000318"/>
    <property type="project" value="GO_Central"/>
</dbReference>
<feature type="region of interest" description="Disordered" evidence="8">
    <location>
        <begin position="568"/>
        <end position="658"/>
    </location>
</feature>
<dbReference type="RefSeq" id="XP_030835514.1">
    <property type="nucleotide sequence ID" value="XM_030979654.1"/>
</dbReference>
<accession>A0A7M7NGN8</accession>
<dbReference type="FunCoup" id="A0A7M7NGN8">
    <property type="interactions" value="1072"/>
</dbReference>
<evidence type="ECO:0000313" key="9">
    <source>
        <dbReference type="EnsemblMetazoa" id="XP_030835514"/>
    </source>
</evidence>
<proteinExistence type="inferred from homology"/>
<feature type="compositionally biased region" description="Basic and acidic residues" evidence="8">
    <location>
        <begin position="231"/>
        <end position="245"/>
    </location>
</feature>
<dbReference type="KEGG" id="spu:753259"/>
<evidence type="ECO:0000313" key="10">
    <source>
        <dbReference type="Proteomes" id="UP000007110"/>
    </source>
</evidence>
<feature type="compositionally biased region" description="Polar residues" evidence="8">
    <location>
        <begin position="221"/>
        <end position="230"/>
    </location>
</feature>
<dbReference type="PANTHER" id="PTHR31399:SF0">
    <property type="entry name" value="DNA-DIRECTED PRIMASE_POLYMERASE PROTEIN"/>
    <property type="match status" value="1"/>
</dbReference>
<protein>
    <recommendedName>
        <fullName evidence="4">DNA-directed primase/polymerase protein</fullName>
        <ecNumber evidence="6">2.7.7.102</ecNumber>
        <ecNumber evidence="2">2.7.7.7</ecNumber>
    </recommendedName>
</protein>
<dbReference type="GO" id="GO:0003682">
    <property type="term" value="F:chromatin binding"/>
    <property type="evidence" value="ECO:0000318"/>
    <property type="project" value="GO_Central"/>
</dbReference>
<dbReference type="OMA" id="IHQSPRP"/>
<comment type="catalytic activity">
    <reaction evidence="7">
        <text>DNA(n) + a 2'-deoxyribonucleoside 5'-triphosphate = DNA(n+1) + diphosphate</text>
        <dbReference type="Rhea" id="RHEA:22508"/>
        <dbReference type="Rhea" id="RHEA-COMP:17339"/>
        <dbReference type="Rhea" id="RHEA-COMP:17340"/>
        <dbReference type="ChEBI" id="CHEBI:33019"/>
        <dbReference type="ChEBI" id="CHEBI:61560"/>
        <dbReference type="ChEBI" id="CHEBI:173112"/>
        <dbReference type="EC" id="2.7.7.7"/>
    </reaction>
    <physiologicalReaction direction="left-to-right" evidence="7">
        <dbReference type="Rhea" id="RHEA:22509"/>
    </physiologicalReaction>
</comment>
<evidence type="ECO:0000256" key="7">
    <source>
        <dbReference type="ARBA" id="ARBA00047303"/>
    </source>
</evidence>
<evidence type="ECO:0000256" key="4">
    <source>
        <dbReference type="ARBA" id="ARBA00026139"/>
    </source>
</evidence>
<reference evidence="10" key="1">
    <citation type="submission" date="2015-02" db="EMBL/GenBank/DDBJ databases">
        <title>Genome sequencing for Strongylocentrotus purpuratus.</title>
        <authorList>
            <person name="Murali S."/>
            <person name="Liu Y."/>
            <person name="Vee V."/>
            <person name="English A."/>
            <person name="Wang M."/>
            <person name="Skinner E."/>
            <person name="Han Y."/>
            <person name="Muzny D.M."/>
            <person name="Worley K.C."/>
            <person name="Gibbs R.A."/>
        </authorList>
    </citation>
    <scope>NUCLEOTIDE SEQUENCE</scope>
</reference>
<comment type="catalytic activity">
    <reaction evidence="5">
        <text>ssDNA + n NTP = ssDNA/pppN(pN)n-1 hybrid + (n-1) diphosphate.</text>
        <dbReference type="EC" id="2.7.7.102"/>
    </reaction>
</comment>
<dbReference type="GO" id="GO:0006264">
    <property type="term" value="P:mitochondrial DNA replication"/>
    <property type="evidence" value="ECO:0000318"/>
    <property type="project" value="GO_Central"/>
</dbReference>
<comment type="similarity">
    <text evidence="1">Belongs to the eukaryotic-type primase small subunit family.</text>
</comment>
<evidence type="ECO:0000256" key="3">
    <source>
        <dbReference type="ARBA" id="ARBA00022932"/>
    </source>
</evidence>
<dbReference type="GO" id="GO:0005634">
    <property type="term" value="C:nucleus"/>
    <property type="evidence" value="ECO:0000318"/>
    <property type="project" value="GO_Central"/>
</dbReference>
<evidence type="ECO:0000256" key="6">
    <source>
        <dbReference type="ARBA" id="ARBA00044768"/>
    </source>
</evidence>
<evidence type="ECO:0000256" key="1">
    <source>
        <dbReference type="ARBA" id="ARBA00009762"/>
    </source>
</evidence>
<dbReference type="EnsemblMetazoa" id="XM_030979654">
    <property type="protein sequence ID" value="XP_030835514"/>
    <property type="gene ID" value="LOC753259"/>
</dbReference>